<feature type="transmembrane region" description="Helical" evidence="9">
    <location>
        <begin position="398"/>
        <end position="417"/>
    </location>
</feature>
<feature type="transmembrane region" description="Helical" evidence="9">
    <location>
        <begin position="487"/>
        <end position="510"/>
    </location>
</feature>
<evidence type="ECO:0000256" key="6">
    <source>
        <dbReference type="ARBA" id="ARBA00034221"/>
    </source>
</evidence>
<dbReference type="CDD" id="cd07731">
    <property type="entry name" value="ComA-like_MBL-fold"/>
    <property type="match status" value="1"/>
</dbReference>
<sequence>MRRPVVLWGCLWITGYMLALYAELPWLSLTATLLLLLAAALVAALRLPGARLLCALLVVGAAAGYYHWRDARNGTELLAPAGQAQALDGSAVSVRGRVASPVVVDGDRASFVVEADELRFHDNDDAFPLPMGGESVQVSLRLLRPEQRDEAAGWRRGDALTLQGELRAPAPARNFGGFDYRRYLRLHRIHWLITAKGTEQAEVVPARFAFGLTSLLRASDGLRDALGRRMDVLFPGEHAGLMKGMLIGLQDDLDPQRFQQFSELGLTHILAISGLNVAVFLGVAIWAMRRLRLTRETYLAVAMALLPVYIVLTGASPSIVRAGLMAMLGLFATRRKWKYEALHLVAVVGWAMLLWNPYYVLDVSFQLSFLVTLGLILGVPAVDSALAGRLRPEWLRKTLVITLVSQAVSFPLSIYYFNQFSLLSWLANAALVPVISLVIFPAGLITLVAGLLYMPLGQLLGKVVGWLNQAVFWLTDRMQEGSALLTVWPSPSLVWIAAYFGLLAMLYIALRRQKRLAVDPLAEKPLLSHPLQLALIGCGLLLLLWIGYNPQRFSHDGLVQFIDVGQGDSILIRTPSGKHLLIDGGGTLDFSRPGEEWRKRKRPFEVGAKLLVPLLKKRGVHHIDMLIMTHEDADHSGGLQAVVEQLPVRQLWFNGTYKPNRDIQKLFQTALDKRIPLLPAEAGERMQIDRQTTLTWLHPFSSAQAQVEVQAEQNNASVVFVLEMEGTRWLFTGDMEKETETAVLQHLEANPLPAAAAGASVDVLKIAHHGSKTSTTQAWLDYWRPRTAVISVGATNSYGHPSPDVLTRLGLAGIQVLRTDQRGEIQLRVVQGHIKVRTMLQPP</sequence>
<dbReference type="InterPro" id="IPR035681">
    <property type="entry name" value="ComA-like_MBL"/>
</dbReference>
<feature type="transmembrane region" description="Helical" evidence="9">
    <location>
        <begin position="298"/>
        <end position="320"/>
    </location>
</feature>
<keyword evidence="2" id="KW-1003">Cell membrane</keyword>
<feature type="transmembrane region" description="Helical" evidence="9">
    <location>
        <begin position="6"/>
        <end position="22"/>
    </location>
</feature>
<dbReference type="PANTHER" id="PTHR30619">
    <property type="entry name" value="DNA INTERNALIZATION/COMPETENCE PROTEIN COMEC/REC2"/>
    <property type="match status" value="1"/>
</dbReference>
<dbReference type="SUPFAM" id="SSF56281">
    <property type="entry name" value="Metallo-hydrolase/oxidoreductase"/>
    <property type="match status" value="1"/>
</dbReference>
<feature type="transmembrane region" description="Helical" evidence="9">
    <location>
        <begin position="27"/>
        <end position="44"/>
    </location>
</feature>
<keyword evidence="4 9" id="KW-1133">Transmembrane helix</keyword>
<comment type="function">
    <text evidence="7">Counteracts the endogenous Pycsar antiviral defense system. Phosphodiesterase that enables metal-dependent hydrolysis of host cyclic nucleotide Pycsar defense signals such as cCMP and cUMP.</text>
</comment>
<evidence type="ECO:0000313" key="12">
    <source>
        <dbReference type="Proteomes" id="UP000298246"/>
    </source>
</evidence>
<dbReference type="NCBIfam" id="TIGR00360">
    <property type="entry name" value="ComEC_N-term"/>
    <property type="match status" value="1"/>
</dbReference>
<dbReference type="InterPro" id="IPR004797">
    <property type="entry name" value="Competence_ComEC/Rec2"/>
</dbReference>
<feature type="transmembrane region" description="Helical" evidence="9">
    <location>
        <begin position="266"/>
        <end position="286"/>
    </location>
</feature>
<evidence type="ECO:0000256" key="7">
    <source>
        <dbReference type="ARBA" id="ARBA00034301"/>
    </source>
</evidence>
<keyword evidence="3 9" id="KW-0812">Transmembrane</keyword>
<organism evidence="11 12">
    <name type="scientific">Paenibacillus athensensis</name>
    <dbReference type="NCBI Taxonomy" id="1967502"/>
    <lineage>
        <taxon>Bacteria</taxon>
        <taxon>Bacillati</taxon>
        <taxon>Bacillota</taxon>
        <taxon>Bacilli</taxon>
        <taxon>Bacillales</taxon>
        <taxon>Paenibacillaceae</taxon>
        <taxon>Paenibacillus</taxon>
    </lineage>
</organism>
<accession>A0A4Y8Q557</accession>
<keyword evidence="12" id="KW-1185">Reference proteome</keyword>
<comment type="catalytic activity">
    <reaction evidence="6">
        <text>3',5'-cyclic CMP + H2O = CMP + H(+)</text>
        <dbReference type="Rhea" id="RHEA:72675"/>
        <dbReference type="ChEBI" id="CHEBI:15377"/>
        <dbReference type="ChEBI" id="CHEBI:15378"/>
        <dbReference type="ChEBI" id="CHEBI:58003"/>
        <dbReference type="ChEBI" id="CHEBI:60377"/>
    </reaction>
    <physiologicalReaction direction="left-to-right" evidence="6">
        <dbReference type="Rhea" id="RHEA:72676"/>
    </physiologicalReaction>
</comment>
<comment type="catalytic activity">
    <reaction evidence="8">
        <text>3',5'-cyclic UMP + H2O = UMP + H(+)</text>
        <dbReference type="Rhea" id="RHEA:70575"/>
        <dbReference type="ChEBI" id="CHEBI:15377"/>
        <dbReference type="ChEBI" id="CHEBI:15378"/>
        <dbReference type="ChEBI" id="CHEBI:57865"/>
        <dbReference type="ChEBI" id="CHEBI:184387"/>
    </reaction>
    <physiologicalReaction direction="left-to-right" evidence="8">
        <dbReference type="Rhea" id="RHEA:70576"/>
    </physiologicalReaction>
</comment>
<evidence type="ECO:0000256" key="8">
    <source>
        <dbReference type="ARBA" id="ARBA00048505"/>
    </source>
</evidence>
<feature type="transmembrane region" description="Helical" evidence="9">
    <location>
        <begin position="50"/>
        <end position="68"/>
    </location>
</feature>
<evidence type="ECO:0000259" key="10">
    <source>
        <dbReference type="SMART" id="SM00849"/>
    </source>
</evidence>
<protein>
    <submittedName>
        <fullName evidence="11">DNA internalization-related competence protein ComEC/Rec2</fullName>
    </submittedName>
</protein>
<dbReference type="PANTHER" id="PTHR30619:SF1">
    <property type="entry name" value="RECOMBINATION PROTEIN 2"/>
    <property type="match status" value="1"/>
</dbReference>
<name>A0A4Y8Q557_9BACL</name>
<dbReference type="InterPro" id="IPR001279">
    <property type="entry name" value="Metallo-B-lactamas"/>
</dbReference>
<evidence type="ECO:0000256" key="1">
    <source>
        <dbReference type="ARBA" id="ARBA00004651"/>
    </source>
</evidence>
<keyword evidence="5 9" id="KW-0472">Membrane</keyword>
<comment type="caution">
    <text evidence="11">The sequence shown here is derived from an EMBL/GenBank/DDBJ whole genome shotgun (WGS) entry which is preliminary data.</text>
</comment>
<proteinExistence type="predicted"/>
<feature type="transmembrane region" description="Helical" evidence="9">
    <location>
        <begin position="531"/>
        <end position="548"/>
    </location>
</feature>
<dbReference type="Pfam" id="PF00753">
    <property type="entry name" value="Lactamase_B"/>
    <property type="match status" value="1"/>
</dbReference>
<dbReference type="InterPro" id="IPR036866">
    <property type="entry name" value="RibonucZ/Hydroxyglut_hydro"/>
</dbReference>
<feature type="transmembrane region" description="Helical" evidence="9">
    <location>
        <begin position="367"/>
        <end position="386"/>
    </location>
</feature>
<evidence type="ECO:0000313" key="11">
    <source>
        <dbReference type="EMBL" id="TFE88664.1"/>
    </source>
</evidence>
<dbReference type="InterPro" id="IPR025405">
    <property type="entry name" value="DUF4131"/>
</dbReference>
<feature type="domain" description="Metallo-beta-lactamase" evidence="10">
    <location>
        <begin position="566"/>
        <end position="794"/>
    </location>
</feature>
<comment type="subcellular location">
    <subcellularLocation>
        <location evidence="1">Cell membrane</location>
        <topology evidence="1">Multi-pass membrane protein</topology>
    </subcellularLocation>
</comment>
<dbReference type="SMART" id="SM00849">
    <property type="entry name" value="Lactamase_B"/>
    <property type="match status" value="1"/>
</dbReference>
<dbReference type="GO" id="GO:0005886">
    <property type="term" value="C:plasma membrane"/>
    <property type="evidence" value="ECO:0007669"/>
    <property type="project" value="UniProtKB-SubCell"/>
</dbReference>
<dbReference type="InterPro" id="IPR052159">
    <property type="entry name" value="Competence_DNA_uptake"/>
</dbReference>
<dbReference type="OrthoDB" id="9761531at2"/>
<feature type="transmembrane region" description="Helical" evidence="9">
    <location>
        <begin position="429"/>
        <end position="452"/>
    </location>
</feature>
<dbReference type="Pfam" id="PF03772">
    <property type="entry name" value="Competence"/>
    <property type="match status" value="1"/>
</dbReference>
<dbReference type="RefSeq" id="WP_134752098.1">
    <property type="nucleotide sequence ID" value="NZ_MYFO02000002.1"/>
</dbReference>
<dbReference type="Gene3D" id="3.60.15.10">
    <property type="entry name" value="Ribonuclease Z/Hydroxyacylglutathione hydrolase-like"/>
    <property type="match status" value="1"/>
</dbReference>
<dbReference type="NCBIfam" id="TIGR00361">
    <property type="entry name" value="ComEC_Rec2"/>
    <property type="match status" value="1"/>
</dbReference>
<feature type="transmembrane region" description="Helical" evidence="9">
    <location>
        <begin position="341"/>
        <end position="361"/>
    </location>
</feature>
<evidence type="ECO:0000256" key="4">
    <source>
        <dbReference type="ARBA" id="ARBA00022989"/>
    </source>
</evidence>
<evidence type="ECO:0000256" key="9">
    <source>
        <dbReference type="SAM" id="Phobius"/>
    </source>
</evidence>
<evidence type="ECO:0000256" key="3">
    <source>
        <dbReference type="ARBA" id="ARBA00022692"/>
    </source>
</evidence>
<evidence type="ECO:0000256" key="5">
    <source>
        <dbReference type="ARBA" id="ARBA00023136"/>
    </source>
</evidence>
<dbReference type="GO" id="GO:0030420">
    <property type="term" value="P:establishment of competence for transformation"/>
    <property type="evidence" value="ECO:0007669"/>
    <property type="project" value="InterPro"/>
</dbReference>
<dbReference type="EMBL" id="MYFO01000009">
    <property type="protein sequence ID" value="TFE88664.1"/>
    <property type="molecule type" value="Genomic_DNA"/>
</dbReference>
<reference evidence="11 12" key="1">
    <citation type="submission" date="2017-03" db="EMBL/GenBank/DDBJ databases">
        <title>Isolation of Levoglucosan Utilizing Bacteria.</title>
        <authorList>
            <person name="Arya A.S."/>
        </authorList>
    </citation>
    <scope>NUCLEOTIDE SEQUENCE [LARGE SCALE GENOMIC DNA]</scope>
    <source>
        <strain evidence="11 12">MEC069</strain>
    </source>
</reference>
<dbReference type="Pfam" id="PF13567">
    <property type="entry name" value="DUF4131"/>
    <property type="match status" value="1"/>
</dbReference>
<dbReference type="InterPro" id="IPR004477">
    <property type="entry name" value="ComEC_N"/>
</dbReference>
<dbReference type="Proteomes" id="UP000298246">
    <property type="component" value="Unassembled WGS sequence"/>
</dbReference>
<evidence type="ECO:0000256" key="2">
    <source>
        <dbReference type="ARBA" id="ARBA00022475"/>
    </source>
</evidence>
<dbReference type="AlphaFoldDB" id="A0A4Y8Q557"/>
<gene>
    <name evidence="11" type="ORF">B5M42_09465</name>
</gene>